<dbReference type="SUPFAM" id="SSF117281">
    <property type="entry name" value="Kelch motif"/>
    <property type="match status" value="1"/>
</dbReference>
<dbReference type="PROSITE" id="PS50097">
    <property type="entry name" value="BTB"/>
    <property type="match status" value="1"/>
</dbReference>
<evidence type="ECO:0000256" key="1">
    <source>
        <dbReference type="ARBA" id="ARBA00022441"/>
    </source>
</evidence>
<proteinExistence type="predicted"/>
<dbReference type="Proteomes" id="UP000694865">
    <property type="component" value="Unplaced"/>
</dbReference>
<dbReference type="InterPro" id="IPR000210">
    <property type="entry name" value="BTB/POZ_dom"/>
</dbReference>
<reference evidence="5" key="1">
    <citation type="submission" date="2025-08" db="UniProtKB">
        <authorList>
            <consortium name="RefSeq"/>
        </authorList>
    </citation>
    <scope>IDENTIFICATION</scope>
    <source>
        <tissue evidence="5">Testes</tissue>
    </source>
</reference>
<dbReference type="PANTHER" id="PTHR24412">
    <property type="entry name" value="KELCH PROTEIN"/>
    <property type="match status" value="1"/>
</dbReference>
<dbReference type="InterPro" id="IPR011333">
    <property type="entry name" value="SKP1/BTB/POZ_sf"/>
</dbReference>
<dbReference type="SMART" id="SM00225">
    <property type="entry name" value="BTB"/>
    <property type="match status" value="1"/>
</dbReference>
<name>A0ABM0GN31_SACKO</name>
<keyword evidence="4" id="KW-1185">Reference proteome</keyword>
<dbReference type="InterPro" id="IPR006652">
    <property type="entry name" value="Kelch_1"/>
</dbReference>
<protein>
    <submittedName>
        <fullName evidence="5">Kelch-like protein 28-like</fullName>
    </submittedName>
</protein>
<feature type="domain" description="BTB" evidence="3">
    <location>
        <begin position="42"/>
        <end position="109"/>
    </location>
</feature>
<keyword evidence="2" id="KW-0677">Repeat</keyword>
<dbReference type="Gene3D" id="3.30.710.10">
    <property type="entry name" value="Potassium Channel Kv1.1, Chain A"/>
    <property type="match status" value="1"/>
</dbReference>
<dbReference type="SMART" id="SM00612">
    <property type="entry name" value="Kelch"/>
    <property type="match status" value="2"/>
</dbReference>
<dbReference type="SMART" id="SM00875">
    <property type="entry name" value="BACK"/>
    <property type="match status" value="1"/>
</dbReference>
<dbReference type="Pfam" id="PF07707">
    <property type="entry name" value="BACK"/>
    <property type="match status" value="1"/>
</dbReference>
<dbReference type="RefSeq" id="XP_002733573.1">
    <property type="nucleotide sequence ID" value="XM_002733527.1"/>
</dbReference>
<evidence type="ECO:0000259" key="3">
    <source>
        <dbReference type="PROSITE" id="PS50097"/>
    </source>
</evidence>
<dbReference type="GeneID" id="100370550"/>
<dbReference type="Gene3D" id="1.25.40.420">
    <property type="match status" value="1"/>
</dbReference>
<evidence type="ECO:0000313" key="4">
    <source>
        <dbReference type="Proteomes" id="UP000694865"/>
    </source>
</evidence>
<dbReference type="Gene3D" id="2.120.10.80">
    <property type="entry name" value="Kelch-type beta propeller"/>
    <property type="match status" value="1"/>
</dbReference>
<dbReference type="PANTHER" id="PTHR24412:SF489">
    <property type="entry name" value="RING FINGER DOMAIN AND KELCH REPEAT-CONTAINING PROTEIN DDB_G0271372"/>
    <property type="match status" value="1"/>
</dbReference>
<dbReference type="Pfam" id="PF00651">
    <property type="entry name" value="BTB"/>
    <property type="match status" value="1"/>
</dbReference>
<keyword evidence="1" id="KW-0880">Kelch repeat</keyword>
<dbReference type="InterPro" id="IPR015915">
    <property type="entry name" value="Kelch-typ_b-propeller"/>
</dbReference>
<dbReference type="InterPro" id="IPR011705">
    <property type="entry name" value="BACK"/>
</dbReference>
<evidence type="ECO:0000256" key="2">
    <source>
        <dbReference type="ARBA" id="ARBA00022737"/>
    </source>
</evidence>
<accession>A0ABM0GN31</accession>
<evidence type="ECO:0000313" key="5">
    <source>
        <dbReference type="RefSeq" id="XP_002733573.1"/>
    </source>
</evidence>
<dbReference type="Pfam" id="PF01344">
    <property type="entry name" value="Kelch_1"/>
    <property type="match status" value="1"/>
</dbReference>
<dbReference type="SUPFAM" id="SSF54695">
    <property type="entry name" value="POZ domain"/>
    <property type="match status" value="1"/>
</dbReference>
<organism evidence="4 5">
    <name type="scientific">Saccoglossus kowalevskii</name>
    <name type="common">Acorn worm</name>
    <dbReference type="NCBI Taxonomy" id="10224"/>
    <lineage>
        <taxon>Eukaryota</taxon>
        <taxon>Metazoa</taxon>
        <taxon>Hemichordata</taxon>
        <taxon>Enteropneusta</taxon>
        <taxon>Harrimaniidae</taxon>
        <taxon>Saccoglossus</taxon>
    </lineage>
</organism>
<sequence length="626" mass="70875">MNNIPRTKRFSGNSTALEFHDKSISHSILDGLLEFYRQNDLCDLVLTVSGYEYPCHRSVLSCVSPYFKAMFTSGMQECKTTKVPLNDVDPVALRAILDYIYTSDITINQDNAQQLLHASSMFQMQTLFQVCCSFLKTQLNSNNCFGILKLADTYTCTNLNNVTIDYILHNFCDICKNEEFMELSKDALIKYLSDRDLVVEDEELLCNALIRWIEYNKEERTKHVARLLRFVNVAKLERRYIDRLLTEIDTVKNVERAQQILECTPKTFRGHDATDSRYSNVMILSSPGNVQGSLELFDYDAIKKTLIPYGVVKDITIEGHMSSVALVDGYRTCLLNGQDSIWYVEGTKKGWVKTRQNVEHYGGTVVNIDEQLYVIENSATSADILTMKSSKCSHGDWQVVTRIPDGCCDSGIVVLNGRIFIIGGNQGCVAYNQCYDLRARTWTKLKPAPRLFSECPAVALNGFIYILGIYSTEKKTNNEVWRYDPDIDDWCQVADLSVPGPQIGAVACNGEILSFCTSKAEPEDTPISHVEDVPGPSLQTSTSITTSSGTVYATADDFYRSIMGTSTEKNSKRQLHIQRYDFSHNIWYSDQCDTHCINAPDHGMCFLPYKHYKTVKVLMEKGLEHL</sequence>
<gene>
    <name evidence="5" type="primary">LOC100370550</name>
</gene>